<evidence type="ECO:0000256" key="2">
    <source>
        <dbReference type="ARBA" id="ARBA00012438"/>
    </source>
</evidence>
<dbReference type="InterPro" id="IPR005467">
    <property type="entry name" value="His_kinase_dom"/>
</dbReference>
<dbReference type="Pfam" id="PF00072">
    <property type="entry name" value="Response_reg"/>
    <property type="match status" value="1"/>
</dbReference>
<dbReference type="Gene3D" id="1.10.287.130">
    <property type="match status" value="1"/>
</dbReference>
<feature type="transmembrane region" description="Helical" evidence="7">
    <location>
        <begin position="569"/>
        <end position="588"/>
    </location>
</feature>
<dbReference type="InterPro" id="IPR003594">
    <property type="entry name" value="HATPase_dom"/>
</dbReference>
<evidence type="ECO:0000313" key="11">
    <source>
        <dbReference type="Proteomes" id="UP000195633"/>
    </source>
</evidence>
<proteinExistence type="predicted"/>
<evidence type="ECO:0000256" key="1">
    <source>
        <dbReference type="ARBA" id="ARBA00000085"/>
    </source>
</evidence>
<evidence type="ECO:0000256" key="3">
    <source>
        <dbReference type="ARBA" id="ARBA00022553"/>
    </source>
</evidence>
<dbReference type="InterPro" id="IPR004358">
    <property type="entry name" value="Sig_transdc_His_kin-like_C"/>
</dbReference>
<feature type="transmembrane region" description="Helical" evidence="7">
    <location>
        <begin position="306"/>
        <end position="327"/>
    </location>
</feature>
<keyword evidence="4 10" id="KW-0808">Transferase</keyword>
<feature type="transmembrane region" description="Helical" evidence="7">
    <location>
        <begin position="144"/>
        <end position="165"/>
    </location>
</feature>
<feature type="transmembrane region" description="Helical" evidence="7">
    <location>
        <begin position="47"/>
        <end position="65"/>
    </location>
</feature>
<keyword evidence="7" id="KW-0812">Transmembrane</keyword>
<dbReference type="CDD" id="cd00156">
    <property type="entry name" value="REC"/>
    <property type="match status" value="1"/>
</dbReference>
<feature type="domain" description="Response regulatory" evidence="9">
    <location>
        <begin position="919"/>
        <end position="1033"/>
    </location>
</feature>
<dbReference type="InterPro" id="IPR001789">
    <property type="entry name" value="Sig_transdc_resp-reg_receiver"/>
</dbReference>
<dbReference type="PANTHER" id="PTHR43047:SF64">
    <property type="entry name" value="HISTIDINE KINASE CONTAINING CHEY-HOMOLOGOUS RECEIVER DOMAIN AND PAS DOMAIN-RELATED"/>
    <property type="match status" value="1"/>
</dbReference>
<feature type="transmembrane region" description="Helical" evidence="7">
    <location>
        <begin position="359"/>
        <end position="379"/>
    </location>
</feature>
<dbReference type="PRINTS" id="PR00344">
    <property type="entry name" value="BCTRLSENSOR"/>
</dbReference>
<keyword evidence="7" id="KW-0472">Membrane</keyword>
<dbReference type="PROSITE" id="PS50109">
    <property type="entry name" value="HIS_KIN"/>
    <property type="match status" value="1"/>
</dbReference>
<dbReference type="SUPFAM" id="SSF52172">
    <property type="entry name" value="CheY-like"/>
    <property type="match status" value="1"/>
</dbReference>
<sequence length="1114" mass="124890">MFPHQRIIRSRRTYNRWVADETMEDYALRFTPAAARRWSPLSVANTAFGGVSFLALEMIGGIVFLKYGFSNACLALLLSVTLIFLLSLPISYYSSRFGIDLDLLTRGAGFGYIGSTLTSLIYASFTFIFFAIEGAILSDILKMCLGIPLWLGYIFSALVIIPIVAKGFTLISRFQRWTVAPWLILQLLPFLVIAWEQPTPITNWMHYAGNHELPVLELAGIGGALSIIFSVITQIGEQVDFLRFLPLPKQPRQKWTWWTVLLVCGAGWIFPGGLKIFAGMFLAWIAIIHGVLPAEAQQPTTMYLLAFQQVTSIHGLAFALTIIFIVLSQLKINITNAYAGSIAWSNFFSRMTHSHPGRIVWVVFNVGLGLLLMEMDVYSTIVHMLFLHSTISASWIGALTSDLIINKPLGFSPKGIEFRRAYLYDINPVGMGGMTGGLLIAAASYTGVFGSTVSAFSPFMGLSTSFLLVPLIGWLTKGRYYLARPPLSLQNEKTHCICVVCQNTFEQEDIAFCPVYTGFICSLCCTLESRCRDACKPETTRLPGQIKKVAYSLLPRFLAFHISGVTGRYFLIFSALLFCTGIILYALYRSIVKVPYISSNQISIIFWKTFLLLSAPLTVIAWFLVLSQRSYRAAENENRFQTRLLMKEILAHKRTDQELKKAKERAEAANLSKSRFMVGVSHEIRTPLNSIMGYAYLLENKMLSSEKQSEGLKVIQRSAEHLSGLIEGLFDISKIEAGRLDILHDKINFQEFLKHLTGMLRFQVNQKKLIFIEDIPENLPEYVMADQRRLRQILINLLSNAIKFTSCGSVSFSVRWNMEIATFEIKDTGIGIPDSDIERIHEPFQRSSHPDSHRIQGTGLGLTITRLLVQILGGELTIQSTVGQGTTCRVRLMLSQTESQENTVPTCNVLIHEGSRRPTVFVVDDDSVHRGMINDILEPFGFLIYSAESGQECLDIAQHMQIDFFLIDINMPGMNGWELARHLRESINHNSTILVVSADEQTSLGDNRGGLCNSILSKPVSIPDLLLIIGQTLNNLTLTQNSSKEPADLQKILQGKDLAELRRLSRIGHVAGIMRLLNEIDNPDSADIQLIRDMANQSQMHKLQKFLDTYEARS</sequence>
<dbReference type="Gene3D" id="3.40.50.2300">
    <property type="match status" value="1"/>
</dbReference>
<dbReference type="SMART" id="SM00388">
    <property type="entry name" value="HisKA"/>
    <property type="match status" value="1"/>
</dbReference>
<feature type="transmembrane region" description="Helical" evidence="7">
    <location>
        <begin position="112"/>
        <end position="132"/>
    </location>
</feature>
<feature type="transmembrane region" description="Helical" evidence="7">
    <location>
        <begin position="604"/>
        <end position="626"/>
    </location>
</feature>
<dbReference type="SUPFAM" id="SSF55874">
    <property type="entry name" value="ATPase domain of HSP90 chaperone/DNA topoisomerase II/histidine kinase"/>
    <property type="match status" value="1"/>
</dbReference>
<feature type="transmembrane region" description="Helical" evidence="7">
    <location>
        <begin position="455"/>
        <end position="475"/>
    </location>
</feature>
<accession>A0A1Y0V2P1</accession>
<gene>
    <name evidence="10" type="ORF">S101447_01121</name>
</gene>
<evidence type="ECO:0000259" key="9">
    <source>
        <dbReference type="PROSITE" id="PS50110"/>
    </source>
</evidence>
<reference evidence="10 11" key="1">
    <citation type="submission" date="2017-05" db="EMBL/GenBank/DDBJ databases">
        <title>Genome sequence of Acetobacter pasteurianus subsp. ascendens strain SRCM101447.</title>
        <authorList>
            <person name="Cho S.H."/>
        </authorList>
    </citation>
    <scope>NUCLEOTIDE SEQUENCE [LARGE SCALE GENOMIC DNA]</scope>
    <source>
        <strain evidence="10 11">SRCM101447</strain>
    </source>
</reference>
<feature type="transmembrane region" description="Helical" evidence="7">
    <location>
        <begin position="255"/>
        <end position="271"/>
    </location>
</feature>
<dbReference type="InterPro" id="IPR036890">
    <property type="entry name" value="HATPase_C_sf"/>
</dbReference>
<dbReference type="SMART" id="SM00387">
    <property type="entry name" value="HATPase_c"/>
    <property type="match status" value="1"/>
</dbReference>
<evidence type="ECO:0000313" key="10">
    <source>
        <dbReference type="EMBL" id="ARW10219.1"/>
    </source>
</evidence>
<keyword evidence="3 6" id="KW-0597">Phosphoprotein</keyword>
<evidence type="ECO:0000259" key="8">
    <source>
        <dbReference type="PROSITE" id="PS50109"/>
    </source>
</evidence>
<dbReference type="InterPro" id="IPR036097">
    <property type="entry name" value="HisK_dim/P_sf"/>
</dbReference>
<dbReference type="EC" id="2.7.13.3" evidence="2"/>
<keyword evidence="7" id="KW-1133">Transmembrane helix</keyword>
<dbReference type="Gene3D" id="3.30.565.10">
    <property type="entry name" value="Histidine kinase-like ATPase, C-terminal domain"/>
    <property type="match status" value="1"/>
</dbReference>
<feature type="modified residue" description="4-aspartylphosphate" evidence="6">
    <location>
        <position position="968"/>
    </location>
</feature>
<dbReference type="InterPro" id="IPR011006">
    <property type="entry name" value="CheY-like_superfamily"/>
</dbReference>
<feature type="transmembrane region" description="Helical" evidence="7">
    <location>
        <begin position="177"/>
        <end position="195"/>
    </location>
</feature>
<evidence type="ECO:0000256" key="5">
    <source>
        <dbReference type="ARBA" id="ARBA00022777"/>
    </source>
</evidence>
<dbReference type="Gene3D" id="1.10.4160.10">
    <property type="entry name" value="Hydantoin permease"/>
    <property type="match status" value="1"/>
</dbReference>
<dbReference type="PROSITE" id="PS50110">
    <property type="entry name" value="RESPONSE_REGULATORY"/>
    <property type="match status" value="1"/>
</dbReference>
<feature type="transmembrane region" description="Helical" evidence="7">
    <location>
        <begin position="215"/>
        <end position="235"/>
    </location>
</feature>
<dbReference type="EMBL" id="CP021524">
    <property type="protein sequence ID" value="ARW10219.1"/>
    <property type="molecule type" value="Genomic_DNA"/>
</dbReference>
<keyword evidence="5 10" id="KW-0418">Kinase</keyword>
<protein>
    <recommendedName>
        <fullName evidence="2">histidine kinase</fullName>
        <ecNumber evidence="2">2.7.13.3</ecNumber>
    </recommendedName>
</protein>
<dbReference type="PANTHER" id="PTHR43047">
    <property type="entry name" value="TWO-COMPONENT HISTIDINE PROTEIN KINASE"/>
    <property type="match status" value="1"/>
</dbReference>
<evidence type="ECO:0000256" key="4">
    <source>
        <dbReference type="ARBA" id="ARBA00022679"/>
    </source>
</evidence>
<organism evidence="10 11">
    <name type="scientific">Acetobacter ascendens</name>
    <dbReference type="NCBI Taxonomy" id="481146"/>
    <lineage>
        <taxon>Bacteria</taxon>
        <taxon>Pseudomonadati</taxon>
        <taxon>Pseudomonadota</taxon>
        <taxon>Alphaproteobacteria</taxon>
        <taxon>Acetobacterales</taxon>
        <taxon>Acetobacteraceae</taxon>
        <taxon>Acetobacter</taxon>
    </lineage>
</organism>
<feature type="transmembrane region" description="Helical" evidence="7">
    <location>
        <begin position="426"/>
        <end position="449"/>
    </location>
</feature>
<dbReference type="GO" id="GO:0000155">
    <property type="term" value="F:phosphorelay sensor kinase activity"/>
    <property type="evidence" value="ECO:0007669"/>
    <property type="project" value="InterPro"/>
</dbReference>
<evidence type="ECO:0000256" key="6">
    <source>
        <dbReference type="PROSITE-ProRule" id="PRU00169"/>
    </source>
</evidence>
<dbReference type="AlphaFoldDB" id="A0A1Y0V2P1"/>
<dbReference type="Pfam" id="PF02518">
    <property type="entry name" value="HATPase_c"/>
    <property type="match status" value="1"/>
</dbReference>
<comment type="catalytic activity">
    <reaction evidence="1">
        <text>ATP + protein L-histidine = ADP + protein N-phospho-L-histidine.</text>
        <dbReference type="EC" id="2.7.13.3"/>
    </reaction>
</comment>
<dbReference type="InterPro" id="IPR003661">
    <property type="entry name" value="HisK_dim/P_dom"/>
</dbReference>
<dbReference type="Pfam" id="PF00512">
    <property type="entry name" value="HisKA"/>
    <property type="match status" value="1"/>
</dbReference>
<dbReference type="CDD" id="cd00082">
    <property type="entry name" value="HisKA"/>
    <property type="match status" value="1"/>
</dbReference>
<dbReference type="SMART" id="SM00448">
    <property type="entry name" value="REC"/>
    <property type="match status" value="1"/>
</dbReference>
<feature type="transmembrane region" description="Helical" evidence="7">
    <location>
        <begin position="72"/>
        <end position="92"/>
    </location>
</feature>
<feature type="domain" description="Histidine kinase" evidence="8">
    <location>
        <begin position="679"/>
        <end position="896"/>
    </location>
</feature>
<dbReference type="Proteomes" id="UP000195633">
    <property type="component" value="Chromosome"/>
</dbReference>
<name>A0A1Y0V2P1_9PROT</name>
<evidence type="ECO:0000256" key="7">
    <source>
        <dbReference type="SAM" id="Phobius"/>
    </source>
</evidence>
<dbReference type="SUPFAM" id="SSF47384">
    <property type="entry name" value="Homodimeric domain of signal transducing histidine kinase"/>
    <property type="match status" value="1"/>
</dbReference>